<dbReference type="EMBL" id="LCYN01000017">
    <property type="protein sequence ID" value="KKZ95963.1"/>
    <property type="molecule type" value="Genomic_DNA"/>
</dbReference>
<name>A0A0G8C7Y6_9BACI</name>
<dbReference type="AlphaFoldDB" id="A0A0G8C7Y6"/>
<reference evidence="1 2" key="1">
    <citation type="journal article" date="2015" name="Genome Announc.">
        <title>Next-Generation Whole-Genome Sequencing of Eight Strains of Bacillus cereus, Isolated from Food.</title>
        <authorList>
            <person name="Krawczyk A.O."/>
            <person name="de Jong A."/>
            <person name="Eijlander R.T."/>
            <person name="Berendsen E.M."/>
            <person name="Holsappel S."/>
            <person name="Wells-Bennik M.H."/>
            <person name="Kuipers O.P."/>
        </authorList>
    </citation>
    <scope>NUCLEOTIDE SEQUENCE [LARGE SCALE GENOMIC DNA]</scope>
    <source>
        <strain evidence="1 2">B4147</strain>
    </source>
</reference>
<proteinExistence type="predicted"/>
<gene>
    <name evidence="1" type="ORF">B4147_5204</name>
</gene>
<dbReference type="Proteomes" id="UP000035350">
    <property type="component" value="Unassembled WGS sequence"/>
</dbReference>
<comment type="caution">
    <text evidence="1">The sequence shown here is derived from an EMBL/GenBank/DDBJ whole genome shotgun (WGS) entry which is preliminary data.</text>
</comment>
<accession>A0A0G8C7Y6</accession>
<evidence type="ECO:0000313" key="2">
    <source>
        <dbReference type="Proteomes" id="UP000035350"/>
    </source>
</evidence>
<dbReference type="PATRIC" id="fig|1396.433.peg.2045"/>
<evidence type="ECO:0000313" key="1">
    <source>
        <dbReference type="EMBL" id="KKZ95963.1"/>
    </source>
</evidence>
<organism evidence="1 2">
    <name type="scientific">Bacillus wiedmannii</name>
    <dbReference type="NCBI Taxonomy" id="1890302"/>
    <lineage>
        <taxon>Bacteria</taxon>
        <taxon>Bacillati</taxon>
        <taxon>Bacillota</taxon>
        <taxon>Bacilli</taxon>
        <taxon>Bacillales</taxon>
        <taxon>Bacillaceae</taxon>
        <taxon>Bacillus</taxon>
        <taxon>Bacillus cereus group</taxon>
    </lineage>
</organism>
<sequence length="41" mass="4839">MSYMKKSNTTFSDELKEVEIQVKKENKSVWSIPGYVEEIKN</sequence>
<protein>
    <submittedName>
        <fullName evidence="1">Uncharacterized protein</fullName>
    </submittedName>
</protein>
<reference evidence="2" key="2">
    <citation type="submission" date="2015-04" db="EMBL/GenBank/DDBJ databases">
        <title>Draft Genome Sequences of Eight Spore-Forming Food Isolates of Bacillus cereus Genome sequencing.</title>
        <authorList>
            <person name="Krawcyk A.O."/>
            <person name="de Jong A."/>
            <person name="Eijlander R.T."/>
            <person name="Berendsen E.M."/>
            <person name="Holsappel S."/>
            <person name="Wells-Bennik M."/>
            <person name="Kuipers O.P."/>
        </authorList>
    </citation>
    <scope>NUCLEOTIDE SEQUENCE [LARGE SCALE GENOMIC DNA]</scope>
    <source>
        <strain evidence="2">B4147</strain>
    </source>
</reference>